<accession>A0ACB9JJU4</accession>
<organism evidence="1 2">
    <name type="scientific">Smallanthus sonchifolius</name>
    <dbReference type="NCBI Taxonomy" id="185202"/>
    <lineage>
        <taxon>Eukaryota</taxon>
        <taxon>Viridiplantae</taxon>
        <taxon>Streptophyta</taxon>
        <taxon>Embryophyta</taxon>
        <taxon>Tracheophyta</taxon>
        <taxon>Spermatophyta</taxon>
        <taxon>Magnoliopsida</taxon>
        <taxon>eudicotyledons</taxon>
        <taxon>Gunneridae</taxon>
        <taxon>Pentapetalae</taxon>
        <taxon>asterids</taxon>
        <taxon>campanulids</taxon>
        <taxon>Asterales</taxon>
        <taxon>Asteraceae</taxon>
        <taxon>Asteroideae</taxon>
        <taxon>Heliantheae alliance</taxon>
        <taxon>Millerieae</taxon>
        <taxon>Smallanthus</taxon>
    </lineage>
</organism>
<name>A0ACB9JJU4_9ASTR</name>
<gene>
    <name evidence="1" type="ORF">L1987_13841</name>
</gene>
<reference evidence="1 2" key="2">
    <citation type="journal article" date="2022" name="Mol. Ecol. Resour.">
        <title>The genomes of chicory, endive, great burdock and yacon provide insights into Asteraceae paleo-polyploidization history and plant inulin production.</title>
        <authorList>
            <person name="Fan W."/>
            <person name="Wang S."/>
            <person name="Wang H."/>
            <person name="Wang A."/>
            <person name="Jiang F."/>
            <person name="Liu H."/>
            <person name="Zhao H."/>
            <person name="Xu D."/>
            <person name="Zhang Y."/>
        </authorList>
    </citation>
    <scope>NUCLEOTIDE SEQUENCE [LARGE SCALE GENOMIC DNA]</scope>
    <source>
        <strain evidence="2">cv. Yunnan</strain>
        <tissue evidence="1">Leaves</tissue>
    </source>
</reference>
<sequence length="306" mass="33791">MVLGRDSRASKDDDKTTNTSCSTDDPSTSDAQKKSQNPNFSLPIISLISVSSKQRSPFTFSSLATVSSCGLGFQINGEIATTIDCFVCSGYQTLAPRIRHLCDFYNWNKIMDRYCDGHSFRMFIFCLTEANGSGILGVGLPRTGKTLLVKAVAGKAEVPFIICSVSEFVELYVSMGASCVRVLFFKGKEGSTVNHIYRRVNFFSLKYINVAMVTILKNMKNILIGVSELQCFLCMSAINVPGSNETPVKVERPEAVKVHVGCSMEVVWRHTPWLGAHTAKGPVRPLRRALQVRTAFLLKILKLIIL</sequence>
<protein>
    <submittedName>
        <fullName evidence="1">Uncharacterized protein</fullName>
    </submittedName>
</protein>
<reference evidence="2" key="1">
    <citation type="journal article" date="2022" name="Mol. Ecol. Resour.">
        <title>The genomes of chicory, endive, great burdock and yacon provide insights into Asteraceae palaeo-polyploidization history and plant inulin production.</title>
        <authorList>
            <person name="Fan W."/>
            <person name="Wang S."/>
            <person name="Wang H."/>
            <person name="Wang A."/>
            <person name="Jiang F."/>
            <person name="Liu H."/>
            <person name="Zhao H."/>
            <person name="Xu D."/>
            <person name="Zhang Y."/>
        </authorList>
    </citation>
    <scope>NUCLEOTIDE SEQUENCE [LARGE SCALE GENOMIC DNA]</scope>
    <source>
        <strain evidence="2">cv. Yunnan</strain>
    </source>
</reference>
<dbReference type="EMBL" id="CM042021">
    <property type="protein sequence ID" value="KAI3819986.1"/>
    <property type="molecule type" value="Genomic_DNA"/>
</dbReference>
<keyword evidence="2" id="KW-1185">Reference proteome</keyword>
<comment type="caution">
    <text evidence="1">The sequence shown here is derived from an EMBL/GenBank/DDBJ whole genome shotgun (WGS) entry which is preliminary data.</text>
</comment>
<evidence type="ECO:0000313" key="1">
    <source>
        <dbReference type="EMBL" id="KAI3819986.1"/>
    </source>
</evidence>
<proteinExistence type="predicted"/>
<dbReference type="Proteomes" id="UP001056120">
    <property type="component" value="Linkage Group LG04"/>
</dbReference>
<evidence type="ECO:0000313" key="2">
    <source>
        <dbReference type="Proteomes" id="UP001056120"/>
    </source>
</evidence>